<accession>A0A7C9UXE2</accession>
<dbReference type="Gene3D" id="2.40.170.20">
    <property type="entry name" value="TonB-dependent receptor, beta-barrel domain"/>
    <property type="match status" value="1"/>
</dbReference>
<dbReference type="CDD" id="cd01347">
    <property type="entry name" value="ligand_gated_channel"/>
    <property type="match status" value="1"/>
</dbReference>
<evidence type="ECO:0000256" key="7">
    <source>
        <dbReference type="ARBA" id="ARBA00022729"/>
    </source>
</evidence>
<evidence type="ECO:0000313" key="18">
    <source>
        <dbReference type="EMBL" id="NFV78834.1"/>
    </source>
</evidence>
<keyword evidence="7 16" id="KW-0732">Signal</keyword>
<dbReference type="PANTHER" id="PTHR32552:SF74">
    <property type="entry name" value="HYDROXAMATE SIDEROPHORE RECEPTOR FHUE"/>
    <property type="match status" value="1"/>
</dbReference>
<dbReference type="GO" id="GO:0038023">
    <property type="term" value="F:signaling receptor activity"/>
    <property type="evidence" value="ECO:0007669"/>
    <property type="project" value="InterPro"/>
</dbReference>
<dbReference type="PANTHER" id="PTHR32552">
    <property type="entry name" value="FERRICHROME IRON RECEPTOR-RELATED"/>
    <property type="match status" value="1"/>
</dbReference>
<keyword evidence="4 14" id="KW-1134">Transmembrane beta strand</keyword>
<keyword evidence="8" id="KW-0408">Iron</keyword>
<dbReference type="InterPro" id="IPR012910">
    <property type="entry name" value="Plug_dom"/>
</dbReference>
<dbReference type="Gene3D" id="2.170.130.10">
    <property type="entry name" value="TonB-dependent receptor, plug domain"/>
    <property type="match status" value="1"/>
</dbReference>
<evidence type="ECO:0000256" key="11">
    <source>
        <dbReference type="ARBA" id="ARBA00023136"/>
    </source>
</evidence>
<proteinExistence type="inferred from homology"/>
<keyword evidence="9" id="KW-0406">Ion transport</keyword>
<keyword evidence="3 14" id="KW-0813">Transport</keyword>
<dbReference type="PROSITE" id="PS52016">
    <property type="entry name" value="TONB_DEPENDENT_REC_3"/>
    <property type="match status" value="1"/>
</dbReference>
<evidence type="ECO:0000256" key="13">
    <source>
        <dbReference type="ARBA" id="ARBA00023237"/>
    </source>
</evidence>
<protein>
    <submittedName>
        <fullName evidence="18">TonB-dependent siderophore receptor</fullName>
    </submittedName>
</protein>
<dbReference type="SMART" id="SM00965">
    <property type="entry name" value="STN"/>
    <property type="match status" value="1"/>
</dbReference>
<evidence type="ECO:0000256" key="14">
    <source>
        <dbReference type="PROSITE-ProRule" id="PRU01360"/>
    </source>
</evidence>
<gene>
    <name evidence="18" type="ORF">G4223_01715</name>
</gene>
<evidence type="ECO:0000256" key="5">
    <source>
        <dbReference type="ARBA" id="ARBA00022496"/>
    </source>
</evidence>
<comment type="similarity">
    <text evidence="2 14 15">Belongs to the TonB-dependent receptor family.</text>
</comment>
<feature type="chain" id="PRO_5028867747" evidence="16">
    <location>
        <begin position="23"/>
        <end position="808"/>
    </location>
</feature>
<evidence type="ECO:0000256" key="12">
    <source>
        <dbReference type="ARBA" id="ARBA00023170"/>
    </source>
</evidence>
<keyword evidence="5" id="KW-0410">Iron transport</keyword>
<evidence type="ECO:0000256" key="10">
    <source>
        <dbReference type="ARBA" id="ARBA00023077"/>
    </source>
</evidence>
<evidence type="ECO:0000256" key="8">
    <source>
        <dbReference type="ARBA" id="ARBA00023004"/>
    </source>
</evidence>
<evidence type="ECO:0000259" key="17">
    <source>
        <dbReference type="SMART" id="SM00965"/>
    </source>
</evidence>
<dbReference type="InterPro" id="IPR037066">
    <property type="entry name" value="Plug_dom_sf"/>
</dbReference>
<dbReference type="NCBIfam" id="TIGR01783">
    <property type="entry name" value="TonB-siderophor"/>
    <property type="match status" value="1"/>
</dbReference>
<evidence type="ECO:0000256" key="1">
    <source>
        <dbReference type="ARBA" id="ARBA00004571"/>
    </source>
</evidence>
<evidence type="ECO:0000256" key="15">
    <source>
        <dbReference type="RuleBase" id="RU003357"/>
    </source>
</evidence>
<dbReference type="FunFam" id="2.170.130.10:FF:000010">
    <property type="entry name" value="Ferripyoverdine receptor"/>
    <property type="match status" value="1"/>
</dbReference>
<feature type="signal peptide" evidence="16">
    <location>
        <begin position="1"/>
        <end position="22"/>
    </location>
</feature>
<sequence>MVSGLACWRGLAAALLGGTALATLVVVPAAMAAEATQVAQAGDVRSFDIPAGPLGRALTAFGEASGLKVLVPSALLQNRNTAGVSGTLSPERALVQLLGGTGLTWRYTDSGVVTLEAVPAQDGAMELGPVTVEGQARALSATTEGSGSYTSRVATVGSKMPATLREIPQSVTVVTRQRMDDQNMQRLEDAMRATTGMTIATNDNGRSSIFVRGYELDNYLVDGLPTSLSSIYGTQPDLAMFDRVEVLRGPSGLFGGTGEPGGTVNLARKRALDHAAASGSFTYGSWNAYEAMADATGPLVSSGRVRGRVVASYLDKDSFIDVNHNTGKLGYGTLEFDLTPATTLSLALNRQERDITPTNGLPAYADGRLLNVDRSTYYGADWNRFESASNEALAELKHTFDDGGFAQVSARYVDRWADMKYAYSGSAVSAADTTSTMAVLARNYDEQTLSLDGHLSKPFTAFGLTHNALVGADYRRYEQTLWSTGNSSYAWTSNVNSPNTTGFAETYPAQTSGTRTVPEQYSVYGQLRLKVAEPLTLIGGGRLSYYHQDVTNLVNNTTTSLDVNAETTPYAAVVFDVTKQVSLYASYTEIFQPQTGTLSSGAMPKPRVGNQYETGVKGEFLEGRLNTHLGVFRIRDENRLINDPANATYKVAAGEAESKGLEAEISGALTPEWQVFAGYSYVLTKFLKGDGATAVEGQPVSTLTPKHTVTLWTKYTFGEGSPLEGFNVGGGARMLSAFYNQVGAVRWYQDGYTVVDGQVGYQLTDNLDLTLTVNNVFDEEYYSRVGSSSVFNFYGEPRSYWLKLGAKF</sequence>
<keyword evidence="12 18" id="KW-0675">Receptor</keyword>
<dbReference type="GO" id="GO:0015891">
    <property type="term" value="P:siderophore transport"/>
    <property type="evidence" value="ECO:0007669"/>
    <property type="project" value="InterPro"/>
</dbReference>
<dbReference type="GO" id="GO:0009279">
    <property type="term" value="C:cell outer membrane"/>
    <property type="evidence" value="ECO:0007669"/>
    <property type="project" value="UniProtKB-SubCell"/>
</dbReference>
<dbReference type="Pfam" id="PF00593">
    <property type="entry name" value="TonB_dep_Rec_b-barrel"/>
    <property type="match status" value="1"/>
</dbReference>
<organism evidence="18 19">
    <name type="scientific">Magnetospirillum aberrantis SpK</name>
    <dbReference type="NCBI Taxonomy" id="908842"/>
    <lineage>
        <taxon>Bacteria</taxon>
        <taxon>Pseudomonadati</taxon>
        <taxon>Pseudomonadota</taxon>
        <taxon>Alphaproteobacteria</taxon>
        <taxon>Rhodospirillales</taxon>
        <taxon>Rhodospirillaceae</taxon>
        <taxon>Magnetospirillum</taxon>
    </lineage>
</organism>
<dbReference type="GO" id="GO:0015344">
    <property type="term" value="F:siderophore uptake transmembrane transporter activity"/>
    <property type="evidence" value="ECO:0007669"/>
    <property type="project" value="TreeGrafter"/>
</dbReference>
<keyword evidence="19" id="KW-1185">Reference proteome</keyword>
<keyword evidence="11 14" id="KW-0472">Membrane</keyword>
<dbReference type="EMBL" id="JAAIYP010000007">
    <property type="protein sequence ID" value="NFV78834.1"/>
    <property type="molecule type" value="Genomic_DNA"/>
</dbReference>
<dbReference type="InterPro" id="IPR036942">
    <property type="entry name" value="Beta-barrel_TonB_sf"/>
</dbReference>
<evidence type="ECO:0000313" key="19">
    <source>
        <dbReference type="Proteomes" id="UP000480684"/>
    </source>
</evidence>
<dbReference type="SUPFAM" id="SSF56935">
    <property type="entry name" value="Porins"/>
    <property type="match status" value="1"/>
</dbReference>
<keyword evidence="10 15" id="KW-0798">TonB box</keyword>
<evidence type="ECO:0000256" key="4">
    <source>
        <dbReference type="ARBA" id="ARBA00022452"/>
    </source>
</evidence>
<dbReference type="InterPro" id="IPR010105">
    <property type="entry name" value="TonB_sidphr_rcpt"/>
</dbReference>
<dbReference type="InterPro" id="IPR000531">
    <property type="entry name" value="Beta-barrel_TonB"/>
</dbReference>
<evidence type="ECO:0000256" key="6">
    <source>
        <dbReference type="ARBA" id="ARBA00022692"/>
    </source>
</evidence>
<evidence type="ECO:0000256" key="16">
    <source>
        <dbReference type="SAM" id="SignalP"/>
    </source>
</evidence>
<reference evidence="18 19" key="1">
    <citation type="submission" date="2020-02" db="EMBL/GenBank/DDBJ databases">
        <authorList>
            <person name="Dziuba M."/>
            <person name="Kuznetsov B."/>
            <person name="Mardanov A."/>
            <person name="Ravin N."/>
            <person name="Grouzdev D."/>
        </authorList>
    </citation>
    <scope>NUCLEOTIDE SEQUENCE [LARGE SCALE GENOMIC DNA]</scope>
    <source>
        <strain evidence="18 19">SpK</strain>
    </source>
</reference>
<comment type="subcellular location">
    <subcellularLocation>
        <location evidence="1 14">Cell outer membrane</location>
        <topology evidence="1 14">Multi-pass membrane protein</topology>
    </subcellularLocation>
</comment>
<keyword evidence="6 14" id="KW-0812">Transmembrane</keyword>
<dbReference type="AlphaFoldDB" id="A0A7C9UXE2"/>
<evidence type="ECO:0000256" key="2">
    <source>
        <dbReference type="ARBA" id="ARBA00009810"/>
    </source>
</evidence>
<dbReference type="Pfam" id="PF07715">
    <property type="entry name" value="Plug"/>
    <property type="match status" value="1"/>
</dbReference>
<comment type="caution">
    <text evidence="18">The sequence shown here is derived from an EMBL/GenBank/DDBJ whole genome shotgun (WGS) entry which is preliminary data.</text>
</comment>
<feature type="domain" description="Secretin/TonB short N-terminal" evidence="17">
    <location>
        <begin position="67"/>
        <end position="118"/>
    </location>
</feature>
<dbReference type="RefSeq" id="WP_163674150.1">
    <property type="nucleotide sequence ID" value="NZ_JAAIYP010000007.1"/>
</dbReference>
<name>A0A7C9UXE2_9PROT</name>
<dbReference type="Proteomes" id="UP000480684">
    <property type="component" value="Unassembled WGS sequence"/>
</dbReference>
<evidence type="ECO:0000256" key="9">
    <source>
        <dbReference type="ARBA" id="ARBA00023065"/>
    </source>
</evidence>
<dbReference type="Gene3D" id="3.55.50.30">
    <property type="match status" value="1"/>
</dbReference>
<dbReference type="InterPro" id="IPR011662">
    <property type="entry name" value="Secretin/TonB_short_N"/>
</dbReference>
<dbReference type="InterPro" id="IPR039426">
    <property type="entry name" value="TonB-dep_rcpt-like"/>
</dbReference>
<keyword evidence="13 14" id="KW-0998">Cell outer membrane</keyword>
<evidence type="ECO:0000256" key="3">
    <source>
        <dbReference type="ARBA" id="ARBA00022448"/>
    </source>
</evidence>